<keyword evidence="2" id="KW-0378">Hydrolase</keyword>
<evidence type="ECO:0000256" key="1">
    <source>
        <dbReference type="ARBA" id="ARBA00001946"/>
    </source>
</evidence>
<evidence type="ECO:0000256" key="3">
    <source>
        <dbReference type="ARBA" id="ARBA00022842"/>
    </source>
</evidence>
<dbReference type="SUPFAM" id="SSF55811">
    <property type="entry name" value="Nudix"/>
    <property type="match status" value="1"/>
</dbReference>
<evidence type="ECO:0000313" key="5">
    <source>
        <dbReference type="EMBL" id="GLZ76001.1"/>
    </source>
</evidence>
<gene>
    <name evidence="5" type="ORF">Afil01_08080</name>
</gene>
<dbReference type="InterPro" id="IPR000086">
    <property type="entry name" value="NUDIX_hydrolase_dom"/>
</dbReference>
<evidence type="ECO:0000259" key="4">
    <source>
        <dbReference type="PROSITE" id="PS51462"/>
    </source>
</evidence>
<dbReference type="PROSITE" id="PS51462">
    <property type="entry name" value="NUDIX"/>
    <property type="match status" value="1"/>
</dbReference>
<dbReference type="Pfam" id="PF00293">
    <property type="entry name" value="NUDIX"/>
    <property type="match status" value="1"/>
</dbReference>
<protein>
    <recommendedName>
        <fullName evidence="4">Nudix hydrolase domain-containing protein</fullName>
    </recommendedName>
</protein>
<keyword evidence="3" id="KW-0460">Magnesium</keyword>
<dbReference type="Gene3D" id="3.90.79.10">
    <property type="entry name" value="Nucleoside Triphosphate Pyrophosphohydrolase"/>
    <property type="match status" value="1"/>
</dbReference>
<dbReference type="RefSeq" id="WP_285661202.1">
    <property type="nucleotide sequence ID" value="NZ_BSTX01000001.1"/>
</dbReference>
<name>A0A9W6SJY2_9ACTN</name>
<sequence>MTPIARLLAASTPAAVTEARWDWHGVPLPLRVAAHLTTAEPPDGLITSVRCLVGVGDAIVVCETPLDVHVTPGGRREPGESLEDTAVREVREETGWIVTAGALVRLGFLHFEHLAPVPADYAYPAPDFFQVVYSARLPAGTPEPTGWTDTEGWETRSRLATRAELAGLALSPPQLALAEAHFGT</sequence>
<dbReference type="PANTHER" id="PTHR43046:SF12">
    <property type="entry name" value="GDP-MANNOSE MANNOSYL HYDROLASE"/>
    <property type="match status" value="1"/>
</dbReference>
<dbReference type="InterPro" id="IPR020084">
    <property type="entry name" value="NUDIX_hydrolase_CS"/>
</dbReference>
<feature type="domain" description="Nudix hydrolase" evidence="4">
    <location>
        <begin position="44"/>
        <end position="176"/>
    </location>
</feature>
<dbReference type="InterPro" id="IPR015797">
    <property type="entry name" value="NUDIX_hydrolase-like_dom_sf"/>
</dbReference>
<evidence type="ECO:0000313" key="6">
    <source>
        <dbReference type="Proteomes" id="UP001165079"/>
    </source>
</evidence>
<reference evidence="5" key="1">
    <citation type="submission" date="2023-03" db="EMBL/GenBank/DDBJ databases">
        <title>Actinorhabdospora filicis NBRC 111898.</title>
        <authorList>
            <person name="Ichikawa N."/>
            <person name="Sato H."/>
            <person name="Tonouchi N."/>
        </authorList>
    </citation>
    <scope>NUCLEOTIDE SEQUENCE</scope>
    <source>
        <strain evidence="5">NBRC 111898</strain>
    </source>
</reference>
<comment type="caution">
    <text evidence="5">The sequence shown here is derived from an EMBL/GenBank/DDBJ whole genome shotgun (WGS) entry which is preliminary data.</text>
</comment>
<dbReference type="GO" id="GO:0016787">
    <property type="term" value="F:hydrolase activity"/>
    <property type="evidence" value="ECO:0007669"/>
    <property type="project" value="UniProtKB-KW"/>
</dbReference>
<dbReference type="AlphaFoldDB" id="A0A9W6SJY2"/>
<keyword evidence="6" id="KW-1185">Reference proteome</keyword>
<comment type="cofactor">
    <cofactor evidence="1">
        <name>Mg(2+)</name>
        <dbReference type="ChEBI" id="CHEBI:18420"/>
    </cofactor>
</comment>
<evidence type="ECO:0000256" key="2">
    <source>
        <dbReference type="ARBA" id="ARBA00022801"/>
    </source>
</evidence>
<dbReference type="PANTHER" id="PTHR43046">
    <property type="entry name" value="GDP-MANNOSE MANNOSYL HYDROLASE"/>
    <property type="match status" value="1"/>
</dbReference>
<dbReference type="EMBL" id="BSTX01000001">
    <property type="protein sequence ID" value="GLZ76001.1"/>
    <property type="molecule type" value="Genomic_DNA"/>
</dbReference>
<proteinExistence type="predicted"/>
<organism evidence="5 6">
    <name type="scientific">Actinorhabdospora filicis</name>
    <dbReference type="NCBI Taxonomy" id="1785913"/>
    <lineage>
        <taxon>Bacteria</taxon>
        <taxon>Bacillati</taxon>
        <taxon>Actinomycetota</taxon>
        <taxon>Actinomycetes</taxon>
        <taxon>Micromonosporales</taxon>
        <taxon>Micromonosporaceae</taxon>
        <taxon>Actinorhabdospora</taxon>
    </lineage>
</organism>
<dbReference type="Proteomes" id="UP001165079">
    <property type="component" value="Unassembled WGS sequence"/>
</dbReference>
<dbReference type="PROSITE" id="PS00893">
    <property type="entry name" value="NUDIX_BOX"/>
    <property type="match status" value="1"/>
</dbReference>
<accession>A0A9W6SJY2</accession>